<dbReference type="InterPro" id="IPR052052">
    <property type="entry name" value="Polysaccharide_Lyase_9"/>
</dbReference>
<evidence type="ECO:0000256" key="5">
    <source>
        <dbReference type="ARBA" id="ARBA00022729"/>
    </source>
</evidence>
<organism evidence="9">
    <name type="scientific">viral metagenome</name>
    <dbReference type="NCBI Taxonomy" id="1070528"/>
    <lineage>
        <taxon>unclassified sequences</taxon>
        <taxon>metagenomes</taxon>
        <taxon>organismal metagenomes</taxon>
    </lineage>
</organism>
<dbReference type="AlphaFoldDB" id="A0A6M3J7B3"/>
<dbReference type="InterPro" id="IPR012334">
    <property type="entry name" value="Pectin_lyas_fold"/>
</dbReference>
<dbReference type="GO" id="GO:0005576">
    <property type="term" value="C:extracellular region"/>
    <property type="evidence" value="ECO:0007669"/>
    <property type="project" value="UniProtKB-SubCell"/>
</dbReference>
<gene>
    <name evidence="10" type="ORF">MM415A00465_0004</name>
    <name evidence="9" type="ORF">MM415B00381_0026</name>
</gene>
<proteinExistence type="inferred from homology"/>
<evidence type="ECO:0000256" key="3">
    <source>
        <dbReference type="ARBA" id="ARBA00022525"/>
    </source>
</evidence>
<keyword evidence="4" id="KW-0479">Metal-binding</keyword>
<dbReference type="PANTHER" id="PTHR40088:SF1">
    <property type="entry name" value="PECTATE LYASE PEL9"/>
    <property type="match status" value="1"/>
</dbReference>
<dbReference type="SMART" id="SM00710">
    <property type="entry name" value="PbH1"/>
    <property type="match status" value="5"/>
</dbReference>
<name>A0A6M3J7B3_9ZZZZ</name>
<keyword evidence="6" id="KW-0106">Calcium</keyword>
<evidence type="ECO:0000256" key="7">
    <source>
        <dbReference type="ARBA" id="ARBA00023239"/>
    </source>
</evidence>
<dbReference type="SUPFAM" id="SSF51126">
    <property type="entry name" value="Pectin lyase-like"/>
    <property type="match status" value="1"/>
</dbReference>
<comment type="similarity">
    <text evidence="8">Belongs to the polysaccharide lyase 9 family.</text>
</comment>
<sequence>MGLLRALVLSLLLVGNVWAGTYYASPTGSDTWANSTNISTPCSVTTALANAAAGDTVFFRGGTYTDYDLVFTNSGSSGNQITLKNYPGETPIFNAGFTVPGTPSSTFHPIFDIDGKNYITLDGLEMTQGLRANIRLAYNIATDHIIIQNCNLHNIVCYDNSGQVYFGGGGASNVTIQNNLLHDLYNYADCTSSAGLLIFNAGDNLIIQNNEMYTTHKAIFYKHSDNANYATTIRNNLIYNQIDTLGAIVLSMQHVQVTNNIIRDSSKAIWLWHDDAACTDLMTEYVNVSHNTVVDCTQGIVLDRKWVLGVKCDGANHTTITNNLVYGFTGTEHRGLSIHPSWSGNDATINSGDETDESATALTYNLFYSSTVSKPITILSNSPASPYAGNFNMITTCPASFTTCSNNTQSAPTFVDYAGNDFTLTSESVGYHAASDGTDMGANIALVGTGYIPSVSIGTGTPNVTIGTGVGNWTIQ</sequence>
<dbReference type="EMBL" id="MT142475">
    <property type="protein sequence ID" value="QJA81946.1"/>
    <property type="molecule type" value="Genomic_DNA"/>
</dbReference>
<keyword evidence="5" id="KW-0732">Signal</keyword>
<accession>A0A6M3J7B3</accession>
<evidence type="ECO:0000256" key="8">
    <source>
        <dbReference type="ARBA" id="ARBA00038263"/>
    </source>
</evidence>
<dbReference type="GO" id="GO:0016837">
    <property type="term" value="F:carbon-oxygen lyase activity, acting on polysaccharides"/>
    <property type="evidence" value="ECO:0007669"/>
    <property type="project" value="TreeGrafter"/>
</dbReference>
<protein>
    <recommendedName>
        <fullName evidence="11">Right handed beta helix domain-containing protein</fullName>
    </recommendedName>
</protein>
<dbReference type="InterPro" id="IPR011050">
    <property type="entry name" value="Pectin_lyase_fold/virulence"/>
</dbReference>
<evidence type="ECO:0000256" key="4">
    <source>
        <dbReference type="ARBA" id="ARBA00022723"/>
    </source>
</evidence>
<evidence type="ECO:0000256" key="1">
    <source>
        <dbReference type="ARBA" id="ARBA00001913"/>
    </source>
</evidence>
<dbReference type="GO" id="GO:0046872">
    <property type="term" value="F:metal ion binding"/>
    <property type="evidence" value="ECO:0007669"/>
    <property type="project" value="UniProtKB-KW"/>
</dbReference>
<evidence type="ECO:0000313" key="10">
    <source>
        <dbReference type="EMBL" id="QJA81946.1"/>
    </source>
</evidence>
<keyword evidence="7" id="KW-0456">Lyase</keyword>
<dbReference type="EMBL" id="MT141543">
    <property type="protein sequence ID" value="QJA65713.1"/>
    <property type="molecule type" value="Genomic_DNA"/>
</dbReference>
<reference evidence="9" key="1">
    <citation type="submission" date="2020-03" db="EMBL/GenBank/DDBJ databases">
        <title>The deep terrestrial virosphere.</title>
        <authorList>
            <person name="Holmfeldt K."/>
            <person name="Nilsson E."/>
            <person name="Simone D."/>
            <person name="Lopez-Fernandez M."/>
            <person name="Wu X."/>
            <person name="de Brujin I."/>
            <person name="Lundin D."/>
            <person name="Andersson A."/>
            <person name="Bertilsson S."/>
            <person name="Dopson M."/>
        </authorList>
    </citation>
    <scope>NUCLEOTIDE SEQUENCE</scope>
    <source>
        <strain evidence="10">MM415A00465</strain>
        <strain evidence="9">MM415B00381</strain>
    </source>
</reference>
<evidence type="ECO:0000313" key="9">
    <source>
        <dbReference type="EMBL" id="QJA65713.1"/>
    </source>
</evidence>
<keyword evidence="3" id="KW-0964">Secreted</keyword>
<comment type="cofactor">
    <cofactor evidence="1">
        <name>Ca(2+)</name>
        <dbReference type="ChEBI" id="CHEBI:29108"/>
    </cofactor>
</comment>
<evidence type="ECO:0000256" key="2">
    <source>
        <dbReference type="ARBA" id="ARBA00004613"/>
    </source>
</evidence>
<evidence type="ECO:0000256" key="6">
    <source>
        <dbReference type="ARBA" id="ARBA00022837"/>
    </source>
</evidence>
<dbReference type="InterPro" id="IPR006626">
    <property type="entry name" value="PbH1"/>
</dbReference>
<dbReference type="PANTHER" id="PTHR40088">
    <property type="entry name" value="PECTATE LYASE (EUROFUNG)"/>
    <property type="match status" value="1"/>
</dbReference>
<evidence type="ECO:0008006" key="11">
    <source>
        <dbReference type="Google" id="ProtNLM"/>
    </source>
</evidence>
<comment type="subcellular location">
    <subcellularLocation>
        <location evidence="2">Secreted</location>
    </subcellularLocation>
</comment>
<dbReference type="Gene3D" id="2.160.20.10">
    <property type="entry name" value="Single-stranded right-handed beta-helix, Pectin lyase-like"/>
    <property type="match status" value="1"/>
</dbReference>